<sequence>MEHNYQTASFLETTSVNSTTTHTSNFDIILDQNNTLQNYCDALMRKIFELPHTEYPAFINYQTNLVKEPTLWLNHFEELISNNEDQFTGKKSLCRYHKLFNQIEFRRKELQSTSVKETKSNTPKRLINADSEDRHFSFFEVKNHIEKLNSFNEKIIYLNEEIFEYKQADIISINKKLQKYDEQCLQLIEKLQTLRKMKADFEKEQSENIQPKNTNAKLQFNGNVNQLVDVFYQLNRELFVEGKSFLDGNTGDIALLIVNNFLDKEGNEISPDTVKTILTPSRTDKRPKPHKRIDIDKML</sequence>
<evidence type="ECO:0000256" key="2">
    <source>
        <dbReference type="SAM" id="MobiDB-lite"/>
    </source>
</evidence>
<comment type="caution">
    <text evidence="3">The sequence shown here is derived from an EMBL/GenBank/DDBJ whole genome shotgun (WGS) entry which is preliminary data.</text>
</comment>
<name>V6RYE0_9FLAO</name>
<feature type="coiled-coil region" evidence="1">
    <location>
        <begin position="177"/>
        <end position="204"/>
    </location>
</feature>
<proteinExistence type="predicted"/>
<dbReference type="EMBL" id="JRLZ01000022">
    <property type="protein sequence ID" value="KGO92829.1"/>
    <property type="molecule type" value="Genomic_DNA"/>
</dbReference>
<evidence type="ECO:0000256" key="1">
    <source>
        <dbReference type="SAM" id="Coils"/>
    </source>
</evidence>
<feature type="compositionally biased region" description="Basic and acidic residues" evidence="2">
    <location>
        <begin position="282"/>
        <end position="299"/>
    </location>
</feature>
<reference evidence="3 4" key="2">
    <citation type="journal article" date="2015" name="Stand. Genomic Sci.">
        <title>High quality draft genomic sequence of Flavobacterium enshiense DK69(T) and comparison among Flavobacterium genomes.</title>
        <authorList>
            <person name="Zeng Z."/>
            <person name="Chen C."/>
            <person name="Du H."/>
            <person name="Wang G."/>
            <person name="Li M."/>
        </authorList>
    </citation>
    <scope>NUCLEOTIDE SEQUENCE [LARGE SCALE GENOMIC DNA]</scope>
    <source>
        <strain evidence="3 4">DK69</strain>
    </source>
</reference>
<dbReference type="eggNOG" id="ENOG5032QH8">
    <property type="taxonomic scope" value="Bacteria"/>
</dbReference>
<dbReference type="PATRIC" id="fig|1107311.3.peg.3066"/>
<evidence type="ECO:0000313" key="4">
    <source>
        <dbReference type="Proteomes" id="UP000030149"/>
    </source>
</evidence>
<accession>V6RYE0</accession>
<evidence type="ECO:0000313" key="3">
    <source>
        <dbReference type="EMBL" id="KGO92829.1"/>
    </source>
</evidence>
<dbReference type="STRING" id="1107311.Q767_15415"/>
<dbReference type="AlphaFoldDB" id="V6RYE0"/>
<dbReference type="RefSeq" id="WP_023575057.1">
    <property type="nucleotide sequence ID" value="NZ_AVCS01000040.1"/>
</dbReference>
<gene>
    <name evidence="3" type="ORF">Q767_15415</name>
</gene>
<protein>
    <submittedName>
        <fullName evidence="3">Uncharacterized protein</fullName>
    </submittedName>
</protein>
<reference evidence="4" key="1">
    <citation type="submission" date="2013-09" db="EMBL/GenBank/DDBJ databases">
        <authorList>
            <person name="Zeng Z."/>
            <person name="Chen C."/>
        </authorList>
    </citation>
    <scope>NUCLEOTIDE SEQUENCE [LARGE SCALE GENOMIC DNA]</scope>
    <source>
        <strain evidence="4">DK69</strain>
    </source>
</reference>
<keyword evidence="1" id="KW-0175">Coiled coil</keyword>
<organism evidence="3 4">
    <name type="scientific">Flavobacterium enshiense DK69</name>
    <dbReference type="NCBI Taxonomy" id="1107311"/>
    <lineage>
        <taxon>Bacteria</taxon>
        <taxon>Pseudomonadati</taxon>
        <taxon>Bacteroidota</taxon>
        <taxon>Flavobacteriia</taxon>
        <taxon>Flavobacteriales</taxon>
        <taxon>Flavobacteriaceae</taxon>
        <taxon>Flavobacterium</taxon>
    </lineage>
</organism>
<keyword evidence="4" id="KW-1185">Reference proteome</keyword>
<dbReference type="Proteomes" id="UP000030149">
    <property type="component" value="Unassembled WGS sequence"/>
</dbReference>
<feature type="region of interest" description="Disordered" evidence="2">
    <location>
        <begin position="279"/>
        <end position="299"/>
    </location>
</feature>